<feature type="region of interest" description="Disordered" evidence="14">
    <location>
        <begin position="1180"/>
        <end position="1208"/>
    </location>
</feature>
<evidence type="ECO:0000256" key="11">
    <source>
        <dbReference type="ARBA" id="ARBA00061399"/>
    </source>
</evidence>
<dbReference type="GO" id="GO:0005737">
    <property type="term" value="C:cytoplasm"/>
    <property type="evidence" value="ECO:0007669"/>
    <property type="project" value="UniProtKB-SubCell"/>
</dbReference>
<dbReference type="GO" id="GO:0003684">
    <property type="term" value="F:damaged DNA binding"/>
    <property type="evidence" value="ECO:0007669"/>
    <property type="project" value="InterPro"/>
</dbReference>
<dbReference type="SUPFAM" id="SSF141259">
    <property type="entry name" value="CarD-like"/>
    <property type="match status" value="1"/>
</dbReference>
<evidence type="ECO:0000313" key="18">
    <source>
        <dbReference type="Proteomes" id="UP001198962"/>
    </source>
</evidence>
<dbReference type="InterPro" id="IPR037235">
    <property type="entry name" value="TRCF-like_C_D7"/>
</dbReference>
<comment type="similarity">
    <text evidence="10 13">In the N-terminal section; belongs to the UvrB family.</text>
</comment>
<evidence type="ECO:0000256" key="9">
    <source>
        <dbReference type="ARBA" id="ARBA00023204"/>
    </source>
</evidence>
<dbReference type="AlphaFoldDB" id="A0AAE3AT89"/>
<evidence type="ECO:0000256" key="8">
    <source>
        <dbReference type="ARBA" id="ARBA00023125"/>
    </source>
</evidence>
<dbReference type="PROSITE" id="PS51194">
    <property type="entry name" value="HELICASE_CTER"/>
    <property type="match status" value="1"/>
</dbReference>
<dbReference type="PANTHER" id="PTHR47964">
    <property type="entry name" value="ATP-DEPENDENT DNA HELICASE HOMOLOG RECG, CHLOROPLASTIC"/>
    <property type="match status" value="1"/>
</dbReference>
<dbReference type="InterPro" id="IPR003711">
    <property type="entry name" value="CarD-like/TRCF_RID"/>
</dbReference>
<dbReference type="SMART" id="SM00982">
    <property type="entry name" value="TRCF"/>
    <property type="match status" value="1"/>
</dbReference>
<dbReference type="InterPro" id="IPR027417">
    <property type="entry name" value="P-loop_NTPase"/>
</dbReference>
<dbReference type="EC" id="3.6.4.-" evidence="13"/>
<keyword evidence="3 13" id="KW-0547">Nucleotide-binding</keyword>
<dbReference type="GO" id="GO:0005524">
    <property type="term" value="F:ATP binding"/>
    <property type="evidence" value="ECO:0007669"/>
    <property type="project" value="UniProtKB-UniRule"/>
</dbReference>
<dbReference type="InterPro" id="IPR004576">
    <property type="entry name" value="Mfd"/>
</dbReference>
<evidence type="ECO:0000259" key="15">
    <source>
        <dbReference type="PROSITE" id="PS51192"/>
    </source>
</evidence>
<evidence type="ECO:0000256" key="7">
    <source>
        <dbReference type="ARBA" id="ARBA00022840"/>
    </source>
</evidence>
<dbReference type="Gene3D" id="3.90.1150.50">
    <property type="entry name" value="Transcription-repair-coupling factor, D7 domain"/>
    <property type="match status" value="1"/>
</dbReference>
<dbReference type="Pfam" id="PF17757">
    <property type="entry name" value="UvrB_inter"/>
    <property type="match status" value="1"/>
</dbReference>
<dbReference type="Pfam" id="PF00271">
    <property type="entry name" value="Helicase_C"/>
    <property type="match status" value="1"/>
</dbReference>
<dbReference type="InterPro" id="IPR001650">
    <property type="entry name" value="Helicase_C-like"/>
</dbReference>
<dbReference type="Pfam" id="PF00270">
    <property type="entry name" value="DEAD"/>
    <property type="match status" value="1"/>
</dbReference>
<comment type="subcellular location">
    <subcellularLocation>
        <location evidence="1 13">Cytoplasm</location>
    </subcellularLocation>
</comment>
<evidence type="ECO:0000256" key="5">
    <source>
        <dbReference type="ARBA" id="ARBA00022801"/>
    </source>
</evidence>
<dbReference type="SUPFAM" id="SSF52540">
    <property type="entry name" value="P-loop containing nucleoside triphosphate hydrolases"/>
    <property type="match status" value="4"/>
</dbReference>
<dbReference type="InterPro" id="IPR011545">
    <property type="entry name" value="DEAD/DEAH_box_helicase_dom"/>
</dbReference>
<proteinExistence type="inferred from homology"/>
<dbReference type="SUPFAM" id="SSF143517">
    <property type="entry name" value="TRCF domain-like"/>
    <property type="match status" value="1"/>
</dbReference>
<dbReference type="InterPro" id="IPR047112">
    <property type="entry name" value="RecG/Mfd"/>
</dbReference>
<name>A0AAE3AT89_9FIRM</name>
<evidence type="ECO:0000256" key="14">
    <source>
        <dbReference type="SAM" id="MobiDB-lite"/>
    </source>
</evidence>
<protein>
    <recommendedName>
        <fullName evidence="12 13">Transcription-repair-coupling factor</fullName>
        <shortName evidence="13">TRCF</shortName>
        <ecNumber evidence="13">3.6.4.-</ecNumber>
    </recommendedName>
</protein>
<keyword evidence="8 13" id="KW-0238">DNA-binding</keyword>
<comment type="function">
    <text evidence="13">Couples transcription and DNA repair by recognizing RNA polymerase (RNAP) stalled at DNA lesions. Mediates ATP-dependent release of RNAP and its truncated transcript from the DNA, and recruitment of nucleotide excision repair machinery to the damaged site.</text>
</comment>
<dbReference type="SMART" id="SM00487">
    <property type="entry name" value="DEXDc"/>
    <property type="match status" value="1"/>
</dbReference>
<evidence type="ECO:0000256" key="12">
    <source>
        <dbReference type="ARBA" id="ARBA00070128"/>
    </source>
</evidence>
<comment type="similarity">
    <text evidence="11 13">In the C-terminal section; belongs to the helicase family. RecG subfamily.</text>
</comment>
<comment type="caution">
    <text evidence="17">The sequence shown here is derived from an EMBL/GenBank/DDBJ whole genome shotgun (WGS) entry which is preliminary data.</text>
</comment>
<dbReference type="GO" id="GO:0000716">
    <property type="term" value="P:transcription-coupled nucleotide-excision repair, DNA damage recognition"/>
    <property type="evidence" value="ECO:0007669"/>
    <property type="project" value="UniProtKB-UniRule"/>
</dbReference>
<accession>A0AAE3AT89</accession>
<gene>
    <name evidence="13 17" type="primary">mfd</name>
    <name evidence="17" type="ORF">LKD32_12040</name>
</gene>
<dbReference type="Gene3D" id="3.40.50.300">
    <property type="entry name" value="P-loop containing nucleotide triphosphate hydrolases"/>
    <property type="match status" value="2"/>
</dbReference>
<keyword evidence="6" id="KW-0347">Helicase</keyword>
<evidence type="ECO:0000256" key="3">
    <source>
        <dbReference type="ARBA" id="ARBA00022741"/>
    </source>
</evidence>
<dbReference type="Gene3D" id="3.30.2060.10">
    <property type="entry name" value="Penicillin-binding protein 1b domain"/>
    <property type="match status" value="1"/>
</dbReference>
<feature type="compositionally biased region" description="Polar residues" evidence="14">
    <location>
        <begin position="1198"/>
        <end position="1208"/>
    </location>
</feature>
<keyword evidence="7 13" id="KW-0067">ATP-binding</keyword>
<dbReference type="GO" id="GO:0003678">
    <property type="term" value="F:DNA helicase activity"/>
    <property type="evidence" value="ECO:0007669"/>
    <property type="project" value="TreeGrafter"/>
</dbReference>
<dbReference type="InterPro" id="IPR005118">
    <property type="entry name" value="TRCF_C"/>
</dbReference>
<keyword evidence="5 13" id="KW-0378">Hydrolase</keyword>
<keyword evidence="2 13" id="KW-0963">Cytoplasm</keyword>
<keyword evidence="4 13" id="KW-0227">DNA damage</keyword>
<evidence type="ECO:0000256" key="6">
    <source>
        <dbReference type="ARBA" id="ARBA00022806"/>
    </source>
</evidence>
<sequence length="1208" mass="139125">MSQVFASPLSELAEFEELNREIQRRKGPVQVSGCMDSQKVHLMQETAFDVPWKLVVTYEDARAKEIYDDFCCFRNDVWLYPAKDLLFYSADIHGNLLARQRISVLRHLMEDPTGVVVTTLDGLMDHLLLLSQMKKHVLHIENGQELDLDYWKDQLVRLGYERTAQVDGMGQFSIRGGILDIFPLTEEVPIRIELWDTEVDSIRSFDLESQRSIEQLDLISIYPAMETILTPFQLTDGVKRIREEEKIYEQSLRSQRKTEEAGRILRIVNELTEGIEEGWDLQGLDAYLSYFSKETVSFLDYFDPETSIIFLDEPARLREKGTAVETEFRESMMHRLEKGYLLPGQTALLYPVNEVLAHAQRANTVYLTGLEQKLPGMEVKNRYAISVKNVASYQNNFEMLIKDLQRWKREKYRVILLSGSRTRASRLAGDLREYELSAFCPDDEERKVQPGEILVTYGKLHRGFEYPQIKFVVITEGDMFGVERKKKKRRKTSYEGKKIQSFTELSVGDYVVHEDHGLGIYRGIEKIERDKIVKDYLKIEYADGGNLYLPATRLEGIQKYAGGDAKAPKLNKLGGEQWNKTKTRVRTAVKEIAKDLVKLYAARQNTDGFVYGPDTVWQREFEELFPYEETDDQLTAIEDTKRDMESHKIMDRLICGDVGYGKTEIALRAAFKAIQEGKQVVYLVPTTILAQQHYNTFVQRMKEFPVRVDLMSRFRTPTQIKNTIEALKKGQADIVIGTHRVLSKDVKFKDLGLLIIDEEQRFGVAHKEKIKQLKENVDVLTMTATPIPRTLHMSLVGIRDMSVLEEPPVDRVPIQTYVMEYNEEMIREAVNRELARGGQVYYVYNRVKDIEEVAGKIQKLVPSANVVYAHGQMPEHKLEKIMFDFINGDTDVLVSTTIIETGLDIPNANTMIIHDADQMGLSQLYQLRGRVGRSNRTSYAFLMYKRDKLLKEEAEKRLQAIREFTELGSGIKIAMRDLEIRGAGNVLGAEQHGHMEAVGYDLYCKLLNQAVLALKGERNEEDEFESVVECDIDAYIPASYIKNEYQKLDIYKRISGIENEEEYMDMQDELLDRFGEIPKPVENLLVVAMLKAEAHRAYVTEVKINRQEVRLKMFKQAKLDPSGIPELVASQKGNLKFMMTEEPYFLYTERKKQKDCMAMLEKAKELLLAIGKLAEDAKNTNDIKEQDSENTNENTNEKANQSTNQNTN</sequence>
<evidence type="ECO:0000256" key="2">
    <source>
        <dbReference type="ARBA" id="ARBA00022490"/>
    </source>
</evidence>
<evidence type="ECO:0000256" key="4">
    <source>
        <dbReference type="ARBA" id="ARBA00022763"/>
    </source>
</evidence>
<keyword evidence="18" id="KW-1185">Reference proteome</keyword>
<dbReference type="RefSeq" id="WP_331682101.1">
    <property type="nucleotide sequence ID" value="NZ_JAJEPU010000042.1"/>
</dbReference>
<dbReference type="Proteomes" id="UP001198962">
    <property type="component" value="Unassembled WGS sequence"/>
</dbReference>
<dbReference type="FunFam" id="3.40.50.300:FF:000546">
    <property type="entry name" value="Transcription-repair-coupling factor"/>
    <property type="match status" value="1"/>
</dbReference>
<evidence type="ECO:0000256" key="10">
    <source>
        <dbReference type="ARBA" id="ARBA00061104"/>
    </source>
</evidence>
<dbReference type="Pfam" id="PF02559">
    <property type="entry name" value="CarD_TRCF_RID"/>
    <property type="match status" value="1"/>
</dbReference>
<keyword evidence="9 13" id="KW-0234">DNA repair</keyword>
<dbReference type="NCBIfam" id="TIGR00580">
    <property type="entry name" value="mfd"/>
    <property type="match status" value="1"/>
</dbReference>
<dbReference type="SMART" id="SM01058">
    <property type="entry name" value="CarD_TRCF"/>
    <property type="match status" value="1"/>
</dbReference>
<evidence type="ECO:0000259" key="16">
    <source>
        <dbReference type="PROSITE" id="PS51194"/>
    </source>
</evidence>
<dbReference type="Pfam" id="PF03461">
    <property type="entry name" value="TRCF"/>
    <property type="match status" value="1"/>
</dbReference>
<dbReference type="PROSITE" id="PS51192">
    <property type="entry name" value="HELICASE_ATP_BIND_1"/>
    <property type="match status" value="1"/>
</dbReference>
<organism evidence="17 18">
    <name type="scientific">Brotaphodocola catenula</name>
    <dbReference type="NCBI Taxonomy" id="2885361"/>
    <lineage>
        <taxon>Bacteria</taxon>
        <taxon>Bacillati</taxon>
        <taxon>Bacillota</taxon>
        <taxon>Clostridia</taxon>
        <taxon>Lachnospirales</taxon>
        <taxon>Lachnospiraceae</taxon>
        <taxon>Brotaphodocola</taxon>
    </lineage>
</organism>
<dbReference type="InterPro" id="IPR036101">
    <property type="entry name" value="CarD-like/TRCF_RID_sf"/>
</dbReference>
<dbReference type="EMBL" id="JAJEPU010000042">
    <property type="protein sequence ID" value="MCC2165592.1"/>
    <property type="molecule type" value="Genomic_DNA"/>
</dbReference>
<dbReference type="Gene3D" id="2.40.10.170">
    <property type="match status" value="1"/>
</dbReference>
<feature type="domain" description="Helicase C-terminal" evidence="16">
    <location>
        <begin position="813"/>
        <end position="979"/>
    </location>
</feature>
<feature type="domain" description="Helicase ATP-binding" evidence="15">
    <location>
        <begin position="643"/>
        <end position="804"/>
    </location>
</feature>
<dbReference type="PANTHER" id="PTHR47964:SF1">
    <property type="entry name" value="ATP-DEPENDENT DNA HELICASE HOMOLOG RECG, CHLOROPLASTIC"/>
    <property type="match status" value="1"/>
</dbReference>
<evidence type="ECO:0000256" key="1">
    <source>
        <dbReference type="ARBA" id="ARBA00004496"/>
    </source>
</evidence>
<reference evidence="17" key="1">
    <citation type="submission" date="2021-10" db="EMBL/GenBank/DDBJ databases">
        <title>Anaerobic single-cell dispensing facilitates the cultivation of human gut bacteria.</title>
        <authorList>
            <person name="Afrizal A."/>
        </authorList>
    </citation>
    <scope>NUCLEOTIDE SEQUENCE</scope>
    <source>
        <strain evidence="17">CLA-AA-H274</strain>
    </source>
</reference>
<dbReference type="HAMAP" id="MF_00969">
    <property type="entry name" value="TRCF"/>
    <property type="match status" value="1"/>
</dbReference>
<dbReference type="InterPro" id="IPR014001">
    <property type="entry name" value="Helicase_ATP-bd"/>
</dbReference>
<dbReference type="Gene3D" id="3.40.50.11180">
    <property type="match status" value="1"/>
</dbReference>
<dbReference type="GO" id="GO:0016787">
    <property type="term" value="F:hydrolase activity"/>
    <property type="evidence" value="ECO:0007669"/>
    <property type="project" value="UniProtKB-KW"/>
</dbReference>
<evidence type="ECO:0000313" key="17">
    <source>
        <dbReference type="EMBL" id="MCC2165592.1"/>
    </source>
</evidence>
<dbReference type="SMART" id="SM00490">
    <property type="entry name" value="HELICc"/>
    <property type="match status" value="1"/>
</dbReference>
<evidence type="ECO:0000256" key="13">
    <source>
        <dbReference type="HAMAP-Rule" id="MF_00969"/>
    </source>
</evidence>
<dbReference type="InterPro" id="IPR041471">
    <property type="entry name" value="UvrB_inter"/>
</dbReference>
<dbReference type="CDD" id="cd17991">
    <property type="entry name" value="DEXHc_TRCF"/>
    <property type="match status" value="1"/>
</dbReference>
<dbReference type="GO" id="GO:0006355">
    <property type="term" value="P:regulation of DNA-templated transcription"/>
    <property type="evidence" value="ECO:0007669"/>
    <property type="project" value="UniProtKB-UniRule"/>
</dbReference>